<dbReference type="KEGG" id="xpo:XPG1_0798"/>
<dbReference type="AlphaFoldDB" id="A0A068QZS1"/>
<dbReference type="Pfam" id="PF04519">
    <property type="entry name" value="Bactofilin"/>
    <property type="match status" value="1"/>
</dbReference>
<accession>A0A068QZS1</accession>
<dbReference type="PANTHER" id="PTHR35024">
    <property type="entry name" value="HYPOTHETICAL CYTOSOLIC PROTEIN"/>
    <property type="match status" value="1"/>
</dbReference>
<dbReference type="STRING" id="1354304.XPG1_0798"/>
<evidence type="ECO:0000256" key="1">
    <source>
        <dbReference type="ARBA" id="ARBA00044755"/>
    </source>
</evidence>
<dbReference type="HOGENOM" id="CLU_072799_0_3_6"/>
<keyword evidence="3" id="KW-0472">Membrane</keyword>
<organism evidence="4 5">
    <name type="scientific">Xenorhabdus poinarii G6</name>
    <dbReference type="NCBI Taxonomy" id="1354304"/>
    <lineage>
        <taxon>Bacteria</taxon>
        <taxon>Pseudomonadati</taxon>
        <taxon>Pseudomonadota</taxon>
        <taxon>Gammaproteobacteria</taxon>
        <taxon>Enterobacterales</taxon>
        <taxon>Morganellaceae</taxon>
        <taxon>Xenorhabdus</taxon>
    </lineage>
</organism>
<gene>
    <name evidence="4" type="primary">ybcA</name>
    <name evidence="4" type="ORF">XPG1_0798</name>
</gene>
<name>A0A068QZS1_9GAMM</name>
<proteinExistence type="inferred from homology"/>
<protein>
    <submittedName>
        <fullName evidence="4">Ybca protein transcriptional activator</fullName>
    </submittedName>
</protein>
<feature type="region of interest" description="Disordered" evidence="2">
    <location>
        <begin position="192"/>
        <end position="224"/>
    </location>
</feature>
<keyword evidence="3" id="KW-0812">Transmembrane</keyword>
<evidence type="ECO:0000256" key="2">
    <source>
        <dbReference type="SAM" id="MobiDB-lite"/>
    </source>
</evidence>
<reference evidence="4 5" key="1">
    <citation type="submission" date="2013-07" db="EMBL/GenBank/DDBJ databases">
        <authorList>
            <person name="Genoscope - CEA"/>
        </authorList>
    </citation>
    <scope>NUCLEOTIDE SEQUENCE [LARGE SCALE GENOMIC DNA]</scope>
    <source>
        <strain evidence="4 5">G6</strain>
    </source>
</reference>
<keyword evidence="3" id="KW-1133">Transmembrane helix</keyword>
<evidence type="ECO:0000313" key="4">
    <source>
        <dbReference type="EMBL" id="CDG20453.1"/>
    </source>
</evidence>
<dbReference type="EMBL" id="FO704551">
    <property type="protein sequence ID" value="CDG20453.1"/>
    <property type="molecule type" value="Genomic_DNA"/>
</dbReference>
<feature type="transmembrane region" description="Helical" evidence="3">
    <location>
        <begin position="35"/>
        <end position="54"/>
    </location>
</feature>
<evidence type="ECO:0000256" key="3">
    <source>
        <dbReference type="SAM" id="Phobius"/>
    </source>
</evidence>
<evidence type="ECO:0000313" key="5">
    <source>
        <dbReference type="Proteomes" id="UP000032735"/>
    </source>
</evidence>
<dbReference type="Proteomes" id="UP000032735">
    <property type="component" value="Chromosome"/>
</dbReference>
<sequence>MQKYRFSDHAFLYGIWLLWSIALGLYLYGSPLSCAITAILSFLALVFYFTNMNLRINAMFGKKTVEVPAASPVIPTIGVKPEEKKLPEAEIRPNTIVAKNSVFKGDIEMEGDIQIWGKVIGNIRVKGGAIRIMHAGKVEGELNAPEIIIDGHVEGTCCAETLDILEHGELRGISRSASMSIRRGGLFVGQSEQVENKKKSEGERIVSIRERDNQGEKSKAKNSI</sequence>
<dbReference type="InterPro" id="IPR007607">
    <property type="entry name" value="BacA/B"/>
</dbReference>
<dbReference type="PANTHER" id="PTHR35024:SF4">
    <property type="entry name" value="POLYMER-FORMING CYTOSKELETAL PROTEIN"/>
    <property type="match status" value="1"/>
</dbReference>
<comment type="similarity">
    <text evidence="1">Belongs to the bactofilin family.</text>
</comment>
<feature type="compositionally biased region" description="Basic and acidic residues" evidence="2">
    <location>
        <begin position="194"/>
        <end position="224"/>
    </location>
</feature>
<keyword evidence="5" id="KW-1185">Reference proteome</keyword>